<feature type="domain" description="Copper-binding protein MbnP-like" evidence="1">
    <location>
        <begin position="43"/>
        <end position="234"/>
    </location>
</feature>
<gene>
    <name evidence="2" type="ORF">IT774_13165</name>
</gene>
<accession>A0A7S9HCE1</accession>
<sequence>MLVKQGLGVMLPVILLAGCGFFEDPPPAGHIPLQFVDLEKNDACQYELDVNNRRWRVEHLAFYLSEPRVRIEGRWQKLSFIPGPMQSKKLALMQFHHACDTQNNHTTIKLNANKALLDRASAISFTIGVPFDDNHQTGKQSQAPLNHASMFQSKQAGHSFMRINLSDPDEDETGKSWAFMLASGMCHSPDEHAPIVRCDKPNRVTLDLPMRANVEDLRLTARLSQILFRANLTTAGDCNLATPEGSECRKVLANLTGREWIRWDAPTRVYLKQD</sequence>
<dbReference type="PROSITE" id="PS51257">
    <property type="entry name" value="PROKAR_LIPOPROTEIN"/>
    <property type="match status" value="1"/>
</dbReference>
<evidence type="ECO:0000259" key="1">
    <source>
        <dbReference type="Pfam" id="PF20243"/>
    </source>
</evidence>
<dbReference type="InterPro" id="IPR046863">
    <property type="entry name" value="MbnP-like_dom"/>
</dbReference>
<evidence type="ECO:0000313" key="2">
    <source>
        <dbReference type="EMBL" id="QPG05075.1"/>
    </source>
</evidence>
<organism evidence="2 3">
    <name type="scientific">Salinimonas marina</name>
    <dbReference type="NCBI Taxonomy" id="2785918"/>
    <lineage>
        <taxon>Bacteria</taxon>
        <taxon>Pseudomonadati</taxon>
        <taxon>Pseudomonadota</taxon>
        <taxon>Gammaproteobacteria</taxon>
        <taxon>Alteromonadales</taxon>
        <taxon>Alteromonadaceae</taxon>
        <taxon>Alteromonas/Salinimonas group</taxon>
        <taxon>Salinimonas</taxon>
    </lineage>
</organism>
<dbReference type="KEGG" id="smaa:IT774_13165"/>
<protein>
    <recommendedName>
        <fullName evidence="1">Copper-binding protein MbnP-like domain-containing protein</fullName>
    </recommendedName>
</protein>
<dbReference type="EMBL" id="CP064795">
    <property type="protein sequence ID" value="QPG05075.1"/>
    <property type="molecule type" value="Genomic_DNA"/>
</dbReference>
<name>A0A7S9HCE1_9ALTE</name>
<dbReference type="Pfam" id="PF20243">
    <property type="entry name" value="MbnP"/>
    <property type="match status" value="1"/>
</dbReference>
<evidence type="ECO:0000313" key="3">
    <source>
        <dbReference type="Proteomes" id="UP000595095"/>
    </source>
</evidence>
<keyword evidence="3" id="KW-1185">Reference proteome</keyword>
<proteinExistence type="predicted"/>
<dbReference type="AlphaFoldDB" id="A0A7S9HCE1"/>
<dbReference type="Proteomes" id="UP000595095">
    <property type="component" value="Chromosome"/>
</dbReference>
<dbReference type="RefSeq" id="WP_195810166.1">
    <property type="nucleotide sequence ID" value="NZ_CP064795.1"/>
</dbReference>
<reference evidence="2 3" key="1">
    <citation type="submission" date="2020-11" db="EMBL/GenBank/DDBJ databases">
        <title>Complete genome sequence for Salinimonas sp. strain G2-b.</title>
        <authorList>
            <person name="Park S.-J."/>
        </authorList>
    </citation>
    <scope>NUCLEOTIDE SEQUENCE [LARGE SCALE GENOMIC DNA]</scope>
    <source>
        <strain evidence="2 3">G2-b</strain>
    </source>
</reference>